<evidence type="ECO:0000313" key="14">
    <source>
        <dbReference type="EMBL" id="NJB65533.1"/>
    </source>
</evidence>
<evidence type="ECO:0000313" key="16">
    <source>
        <dbReference type="Proteomes" id="UP000783934"/>
    </source>
</evidence>
<dbReference type="GO" id="GO:0009306">
    <property type="term" value="P:protein secretion"/>
    <property type="evidence" value="ECO:0007669"/>
    <property type="project" value="InterPro"/>
</dbReference>
<dbReference type="Gene3D" id="2.40.30.170">
    <property type="match status" value="1"/>
</dbReference>
<evidence type="ECO:0000256" key="3">
    <source>
        <dbReference type="ARBA" id="ARBA00022448"/>
    </source>
</evidence>
<keyword evidence="5 9" id="KW-0997">Cell inner membrane</keyword>
<keyword evidence="14" id="KW-0645">Protease</keyword>
<name>A0A9D3AB11_9BURK</name>
<organism evidence="13 15">
    <name type="scientific">Paenalcaligenes hominis</name>
    <dbReference type="NCBI Taxonomy" id="643674"/>
    <lineage>
        <taxon>Bacteria</taxon>
        <taxon>Pseudomonadati</taxon>
        <taxon>Pseudomonadota</taxon>
        <taxon>Betaproteobacteria</taxon>
        <taxon>Burkholderiales</taxon>
        <taxon>Alcaligenaceae</taxon>
        <taxon>Paenalcaligenes</taxon>
    </lineage>
</organism>
<protein>
    <recommendedName>
        <fullName evidence="9">Membrane fusion protein (MFP) family protein</fullName>
    </recommendedName>
</protein>
<dbReference type="InterPro" id="IPR006144">
    <property type="entry name" value="Secretion_HlyD_CS"/>
</dbReference>
<proteinExistence type="inferred from homology"/>
<feature type="coiled-coil region" evidence="10">
    <location>
        <begin position="164"/>
        <end position="191"/>
    </location>
</feature>
<keyword evidence="7 9" id="KW-1133">Transmembrane helix</keyword>
<reference evidence="13" key="3">
    <citation type="submission" date="2021-09" db="EMBL/GenBank/DDBJ databases">
        <authorList>
            <person name="Gilroy R."/>
        </authorList>
    </citation>
    <scope>NUCLEOTIDE SEQUENCE</scope>
    <source>
        <strain evidence="13">CHK175-13533</strain>
    </source>
</reference>
<evidence type="ECO:0000259" key="11">
    <source>
        <dbReference type="Pfam" id="PF25994"/>
    </source>
</evidence>
<dbReference type="NCBIfam" id="TIGR01843">
    <property type="entry name" value="type_I_hlyD"/>
    <property type="match status" value="1"/>
</dbReference>
<keyword evidence="16" id="KW-1185">Reference proteome</keyword>
<dbReference type="AlphaFoldDB" id="A0A9D3AB11"/>
<dbReference type="PROSITE" id="PS00543">
    <property type="entry name" value="HLYD_FAMILY"/>
    <property type="match status" value="1"/>
</dbReference>
<keyword evidence="4 9" id="KW-1003">Cell membrane</keyword>
<sequence length="447" mass="50218">MMKWLKQKTSTPDESTLGVDTNARSPLRWGLMVLLIGFGGFALWAAFAPLDAGVTAEAQVQVFGNRKAVQHLEGGTIDEILVKEGDKVESGQPLIRLNRTRAVSEQAIVSTQYIMAKTIEARLVAERDHEPSIHYAPELVGLYGNDPRFLDAKRVQDQLFETRRNALKGEIEILRENLRGAEQQLRGLNEVQKNRQAQISFVNQELNGVRELAKEGYLPRNRMLNLERDAAQLQAALSNDVVEAGRARNQIAELKLRILQREQDFQKEVQSQLSEVQKEATSLGERLEALNYTVRETEIRAPIAGFVQNVTVHTIGGVIGSGTQLMEIVPEDERFIIQAQIPVFSIDKVTPGLEVEITFPAFNHARTPNIPGRVLTVSADRITDQHTGMPYYLAQIEVTDEGMELLRFNNIRPGMPAAVLIRTGERTMLSYLLKPFLERLDKSFTEE</sequence>
<evidence type="ECO:0000256" key="5">
    <source>
        <dbReference type="ARBA" id="ARBA00022519"/>
    </source>
</evidence>
<evidence type="ECO:0000256" key="7">
    <source>
        <dbReference type="ARBA" id="ARBA00022989"/>
    </source>
</evidence>
<evidence type="ECO:0000256" key="1">
    <source>
        <dbReference type="ARBA" id="ARBA00004377"/>
    </source>
</evidence>
<dbReference type="EMBL" id="JAATIZ010000003">
    <property type="protein sequence ID" value="NJB65533.1"/>
    <property type="molecule type" value="Genomic_DNA"/>
</dbReference>
<dbReference type="Proteomes" id="UP000783934">
    <property type="component" value="Unassembled WGS sequence"/>
</dbReference>
<dbReference type="GO" id="GO:0006508">
    <property type="term" value="P:proteolysis"/>
    <property type="evidence" value="ECO:0007669"/>
    <property type="project" value="UniProtKB-KW"/>
</dbReference>
<dbReference type="Pfam" id="PF25994">
    <property type="entry name" value="HH_AprE"/>
    <property type="match status" value="1"/>
</dbReference>
<dbReference type="Proteomes" id="UP000700248">
    <property type="component" value="Unassembled WGS sequence"/>
</dbReference>
<keyword evidence="6 9" id="KW-0812">Transmembrane</keyword>
<feature type="domain" description="AprE-like long alpha-helical hairpin" evidence="11">
    <location>
        <begin position="105"/>
        <end position="291"/>
    </location>
</feature>
<dbReference type="PANTHER" id="PTHR30386:SF17">
    <property type="entry name" value="ALKALINE PROTEASE SECRETION PROTEIN APRE"/>
    <property type="match status" value="1"/>
</dbReference>
<dbReference type="Gene3D" id="2.40.50.100">
    <property type="match status" value="1"/>
</dbReference>
<dbReference type="InterPro" id="IPR050739">
    <property type="entry name" value="MFP"/>
</dbReference>
<comment type="similarity">
    <text evidence="2 9">Belongs to the membrane fusion protein (MFP) (TC 8.A.1) family.</text>
</comment>
<evidence type="ECO:0000313" key="13">
    <source>
        <dbReference type="EMBL" id="HJH24337.1"/>
    </source>
</evidence>
<evidence type="ECO:0000256" key="2">
    <source>
        <dbReference type="ARBA" id="ARBA00009477"/>
    </source>
</evidence>
<evidence type="ECO:0000256" key="9">
    <source>
        <dbReference type="RuleBase" id="RU365093"/>
    </source>
</evidence>
<dbReference type="InterPro" id="IPR058781">
    <property type="entry name" value="HH_AprE-like"/>
</dbReference>
<evidence type="ECO:0000256" key="6">
    <source>
        <dbReference type="ARBA" id="ARBA00022692"/>
    </source>
</evidence>
<evidence type="ECO:0000256" key="4">
    <source>
        <dbReference type="ARBA" id="ARBA00022475"/>
    </source>
</evidence>
<gene>
    <name evidence="14" type="ORF">GGR41_001782</name>
    <name evidence="13" type="ORF">K8U84_07270</name>
</gene>
<evidence type="ECO:0000256" key="10">
    <source>
        <dbReference type="SAM" id="Coils"/>
    </source>
</evidence>
<keyword evidence="14" id="KW-0378">Hydrolase</keyword>
<keyword evidence="3 9" id="KW-0813">Transport</keyword>
<dbReference type="InterPro" id="IPR058982">
    <property type="entry name" value="Beta-barrel_AprE"/>
</dbReference>
<dbReference type="EMBL" id="DYTQ01000083">
    <property type="protein sequence ID" value="HJH24337.1"/>
    <property type="molecule type" value="Genomic_DNA"/>
</dbReference>
<comment type="caution">
    <text evidence="13">The sequence shown here is derived from an EMBL/GenBank/DDBJ whole genome shotgun (WGS) entry which is preliminary data.</text>
</comment>
<dbReference type="GO" id="GO:0008233">
    <property type="term" value="F:peptidase activity"/>
    <property type="evidence" value="ECO:0007669"/>
    <property type="project" value="UniProtKB-KW"/>
</dbReference>
<dbReference type="PANTHER" id="PTHR30386">
    <property type="entry name" value="MEMBRANE FUSION SUBUNIT OF EMRAB-TOLC MULTIDRUG EFFLUX PUMP"/>
    <property type="match status" value="1"/>
</dbReference>
<evidence type="ECO:0000259" key="12">
    <source>
        <dbReference type="Pfam" id="PF26002"/>
    </source>
</evidence>
<evidence type="ECO:0000313" key="15">
    <source>
        <dbReference type="Proteomes" id="UP000700248"/>
    </source>
</evidence>
<dbReference type="GO" id="GO:0005886">
    <property type="term" value="C:plasma membrane"/>
    <property type="evidence" value="ECO:0007669"/>
    <property type="project" value="UniProtKB-SubCell"/>
</dbReference>
<keyword evidence="10" id="KW-0175">Coiled coil</keyword>
<keyword evidence="8 9" id="KW-0472">Membrane</keyword>
<evidence type="ECO:0000256" key="8">
    <source>
        <dbReference type="ARBA" id="ARBA00023136"/>
    </source>
</evidence>
<dbReference type="PRINTS" id="PR01490">
    <property type="entry name" value="RTXTOXIND"/>
</dbReference>
<dbReference type="InterPro" id="IPR010129">
    <property type="entry name" value="T1SS_HlyD"/>
</dbReference>
<reference evidence="14 16" key="1">
    <citation type="submission" date="2020-03" db="EMBL/GenBank/DDBJ databases">
        <title>Genomic Encyclopedia of Type Strains, Phase IV (KMG-IV): sequencing the most valuable type-strain genomes for metagenomic binning, comparative biology and taxonomic classification.</title>
        <authorList>
            <person name="Goeker M."/>
        </authorList>
    </citation>
    <scope>NUCLEOTIDE SEQUENCE [LARGE SCALE GENOMIC DNA]</scope>
    <source>
        <strain evidence="14 16">DSM 26613</strain>
    </source>
</reference>
<reference evidence="13" key="2">
    <citation type="journal article" date="2021" name="PeerJ">
        <title>Extensive microbial diversity within the chicken gut microbiome revealed by metagenomics and culture.</title>
        <authorList>
            <person name="Gilroy R."/>
            <person name="Ravi A."/>
            <person name="Getino M."/>
            <person name="Pursley I."/>
            <person name="Horton D.L."/>
            <person name="Alikhan N.F."/>
            <person name="Baker D."/>
            <person name="Gharbi K."/>
            <person name="Hall N."/>
            <person name="Watson M."/>
            <person name="Adriaenssens E.M."/>
            <person name="Foster-Nyarko E."/>
            <person name="Jarju S."/>
            <person name="Secka A."/>
            <person name="Antonio M."/>
            <person name="Oren A."/>
            <person name="Chaudhuri R.R."/>
            <person name="La Ragione R."/>
            <person name="Hildebrand F."/>
            <person name="Pallen M.J."/>
        </authorList>
    </citation>
    <scope>NUCLEOTIDE SEQUENCE</scope>
    <source>
        <strain evidence="13">CHK175-13533</strain>
    </source>
</reference>
<dbReference type="RefSeq" id="WP_209279787.1">
    <property type="nucleotide sequence ID" value="NZ_BMCQ01000003.1"/>
</dbReference>
<accession>A0A9D3AB11</accession>
<feature type="transmembrane region" description="Helical" evidence="9">
    <location>
        <begin position="29"/>
        <end position="47"/>
    </location>
</feature>
<comment type="subcellular location">
    <subcellularLocation>
        <location evidence="1 9">Cell inner membrane</location>
        <topology evidence="1 9">Single-pass membrane protein</topology>
    </subcellularLocation>
</comment>
<feature type="domain" description="AprE-like beta-barrel" evidence="12">
    <location>
        <begin position="336"/>
        <end position="424"/>
    </location>
</feature>
<dbReference type="Pfam" id="PF26002">
    <property type="entry name" value="Beta-barrel_AprE"/>
    <property type="match status" value="1"/>
</dbReference>